<organism evidence="2 3">
    <name type="scientific">Asticcacaulis taihuensis</name>
    <dbReference type="NCBI Taxonomy" id="260084"/>
    <lineage>
        <taxon>Bacteria</taxon>
        <taxon>Pseudomonadati</taxon>
        <taxon>Pseudomonadota</taxon>
        <taxon>Alphaproteobacteria</taxon>
        <taxon>Caulobacterales</taxon>
        <taxon>Caulobacteraceae</taxon>
        <taxon>Asticcacaulis</taxon>
    </lineage>
</organism>
<dbReference type="AlphaFoldDB" id="A0A1G4QBY5"/>
<dbReference type="EMBL" id="FMTS01000001">
    <property type="protein sequence ID" value="SCW41965.1"/>
    <property type="molecule type" value="Genomic_DNA"/>
</dbReference>
<sequence>MSDTSQETPRAPISELASASPAAMPMSGRREALIIEHDDAVEIIERLRETHVDINGHTFLLKLDTLIVRLGAKWEDKREQVFDHLKLAFERAHPEPNWCIPINEDCWLGMLPESGSRKAALFMAETWRELCGFFVGDMSALEIPLYDVLAEDVDRLSLKKIDLATYFPSGDAESAPIKARHGFSGDDSKADGGSSAGQRPLIVATSLSHAGRNLKVASSIEPLFEMKKMVLIGHRLESLVMENLDNTLLDRKALANLDWGLREMVDILNIDQGLKLLKLRTPEQRKMMMVVPAAFSTFASARARQRITQEVQKAAMEMGLKVLFEVRGLDGVPPHRVLEIVSLIKPFCMTVVGSVSPDRKVIAGLAKCGLSGVCVEYDGAKRDEDNLRDYLGALAAAAKVSAGACMVQGFDNYRQMAVARLAGVTHASMRTAALMSPRSPTPAVTEDAGS</sequence>
<keyword evidence="3" id="KW-1185">Reference proteome</keyword>
<feature type="region of interest" description="Disordered" evidence="1">
    <location>
        <begin position="178"/>
        <end position="197"/>
    </location>
</feature>
<dbReference type="Proteomes" id="UP000199150">
    <property type="component" value="Unassembled WGS sequence"/>
</dbReference>
<accession>A0A1G4QBY5</accession>
<dbReference type="STRING" id="260084.SAMN02927928_1088"/>
<feature type="region of interest" description="Disordered" evidence="1">
    <location>
        <begin position="1"/>
        <end position="24"/>
    </location>
</feature>
<protein>
    <submittedName>
        <fullName evidence="2">Uncharacterized protein</fullName>
    </submittedName>
</protein>
<evidence type="ECO:0000313" key="2">
    <source>
        <dbReference type="EMBL" id="SCW41965.1"/>
    </source>
</evidence>
<evidence type="ECO:0000313" key="3">
    <source>
        <dbReference type="Proteomes" id="UP000199150"/>
    </source>
</evidence>
<evidence type="ECO:0000256" key="1">
    <source>
        <dbReference type="SAM" id="MobiDB-lite"/>
    </source>
</evidence>
<dbReference type="RefSeq" id="WP_245678852.1">
    <property type="nucleotide sequence ID" value="NZ_CBCRYE010000001.1"/>
</dbReference>
<reference evidence="3" key="1">
    <citation type="submission" date="2016-10" db="EMBL/GenBank/DDBJ databases">
        <authorList>
            <person name="Varghese N."/>
            <person name="Submissions S."/>
        </authorList>
    </citation>
    <scope>NUCLEOTIDE SEQUENCE [LARGE SCALE GENOMIC DNA]</scope>
    <source>
        <strain evidence="3">CGMCC 1.3431</strain>
    </source>
</reference>
<name>A0A1G4QBY5_9CAUL</name>
<proteinExistence type="predicted"/>
<gene>
    <name evidence="2" type="ORF">SAMN02927928_1088</name>
</gene>